<sequence>MANDEEESKLQCFLQWLQVNGVQLRGCKIKLCDSNKGFGIFFVNDVSSDGVLLVVPLNLAITPMRVLQDPLIGQECRGMFEEEEVDDRFLIILFLTIERLRRNSSWKPYLDILPNTFGNPLWFSDDELSELKGTTLYRATELQKRNLLSLYDDKVKSLVKKLLTLDGGYQLYEVDSQVNGETSTSAQGETVWVEGLVPGIDFCNHDRISMVEHQIEDVRDTLQIVGAITNRVPQLHEDVTRLDASVGELHGSMQRIEEMLQQQARLLDRVHPERGQARHPNQTPPRREPERDRAVPREESLIRRRDGVGAQRQISPGEDPYGWVFRAERYFAVNDIDDEERILAASICTEGRALGWFQWTDT</sequence>
<organism evidence="2 3">
    <name type="scientific">Morus notabilis</name>
    <dbReference type="NCBI Taxonomy" id="981085"/>
    <lineage>
        <taxon>Eukaryota</taxon>
        <taxon>Viridiplantae</taxon>
        <taxon>Streptophyta</taxon>
        <taxon>Embryophyta</taxon>
        <taxon>Tracheophyta</taxon>
        <taxon>Spermatophyta</taxon>
        <taxon>Magnoliopsida</taxon>
        <taxon>eudicotyledons</taxon>
        <taxon>Gunneridae</taxon>
        <taxon>Pentapetalae</taxon>
        <taxon>rosids</taxon>
        <taxon>fabids</taxon>
        <taxon>Rosales</taxon>
        <taxon>Moraceae</taxon>
        <taxon>Moreae</taxon>
        <taxon>Morus</taxon>
    </lineage>
</organism>
<dbReference type="PANTHER" id="PTHR13271">
    <property type="entry name" value="UNCHARACTERIZED PUTATIVE METHYLTRANSFERASE"/>
    <property type="match status" value="1"/>
</dbReference>
<dbReference type="PANTHER" id="PTHR13271:SF55">
    <property type="entry name" value="SET DOMAIN-CONTAINING PROTEIN"/>
    <property type="match status" value="1"/>
</dbReference>
<dbReference type="Proteomes" id="UP000030645">
    <property type="component" value="Unassembled WGS sequence"/>
</dbReference>
<dbReference type="SUPFAM" id="SSF82199">
    <property type="entry name" value="SET domain"/>
    <property type="match status" value="1"/>
</dbReference>
<reference evidence="3" key="1">
    <citation type="submission" date="2013-01" db="EMBL/GenBank/DDBJ databases">
        <title>Draft Genome Sequence of a Mulberry Tree, Morus notabilis C.K. Schneid.</title>
        <authorList>
            <person name="He N."/>
            <person name="Zhao S."/>
        </authorList>
    </citation>
    <scope>NUCLEOTIDE SEQUENCE</scope>
</reference>
<evidence type="ECO:0000313" key="2">
    <source>
        <dbReference type="EMBL" id="EXB52102.1"/>
    </source>
</evidence>
<evidence type="ECO:0000313" key="3">
    <source>
        <dbReference type="Proteomes" id="UP000030645"/>
    </source>
</evidence>
<dbReference type="InterPro" id="IPR046341">
    <property type="entry name" value="SET_dom_sf"/>
</dbReference>
<dbReference type="EMBL" id="KE344061">
    <property type="protein sequence ID" value="EXB52102.1"/>
    <property type="molecule type" value="Genomic_DNA"/>
</dbReference>
<name>W9QZJ0_9ROSA</name>
<dbReference type="AlphaFoldDB" id="W9QZJ0"/>
<dbReference type="STRING" id="981085.W9QZJ0"/>
<proteinExistence type="predicted"/>
<feature type="compositionally biased region" description="Basic and acidic residues" evidence="1">
    <location>
        <begin position="285"/>
        <end position="298"/>
    </location>
</feature>
<evidence type="ECO:0008006" key="4">
    <source>
        <dbReference type="Google" id="ProtNLM"/>
    </source>
</evidence>
<gene>
    <name evidence="2" type="ORF">L484_024652</name>
</gene>
<dbReference type="Gene3D" id="3.90.1410.10">
    <property type="entry name" value="set domain protein methyltransferase, domain 1"/>
    <property type="match status" value="1"/>
</dbReference>
<dbReference type="GO" id="GO:0016279">
    <property type="term" value="F:protein-lysine N-methyltransferase activity"/>
    <property type="evidence" value="ECO:0007669"/>
    <property type="project" value="TreeGrafter"/>
</dbReference>
<dbReference type="InterPro" id="IPR050600">
    <property type="entry name" value="SETD3_SETD6_MTase"/>
</dbReference>
<keyword evidence="3" id="KW-1185">Reference proteome</keyword>
<feature type="region of interest" description="Disordered" evidence="1">
    <location>
        <begin position="271"/>
        <end position="298"/>
    </location>
</feature>
<accession>W9QZJ0</accession>
<dbReference type="CDD" id="cd10527">
    <property type="entry name" value="SET_LSMT"/>
    <property type="match status" value="1"/>
</dbReference>
<dbReference type="eggNOG" id="KOG1337">
    <property type="taxonomic scope" value="Eukaryota"/>
</dbReference>
<protein>
    <recommendedName>
        <fullName evidence="4">SET domain-containing protein</fullName>
    </recommendedName>
</protein>
<evidence type="ECO:0000256" key="1">
    <source>
        <dbReference type="SAM" id="MobiDB-lite"/>
    </source>
</evidence>